<dbReference type="SUPFAM" id="SSF48371">
    <property type="entry name" value="ARM repeat"/>
    <property type="match status" value="1"/>
</dbReference>
<evidence type="ECO:0000313" key="5">
    <source>
        <dbReference type="Proteomes" id="UP001159428"/>
    </source>
</evidence>
<dbReference type="PANTHER" id="PTHR21705:SF12">
    <property type="entry name" value="FHF COMPLEX SUBUNIT HOOK-INTERACTING PROTEIN C-TERMINAL DOMAIN-CONTAINING PROTEIN"/>
    <property type="match status" value="1"/>
</dbReference>
<feature type="domain" description="FHF complex subunit HOOK-interacting protein C-terminal" evidence="3">
    <location>
        <begin position="734"/>
        <end position="826"/>
    </location>
</feature>
<comment type="caution">
    <text evidence="4">The sequence shown here is derived from an EMBL/GenBank/DDBJ whole genome shotgun (WGS) entry which is preliminary data.</text>
</comment>
<reference evidence="4 5" key="1">
    <citation type="submission" date="2022-05" db="EMBL/GenBank/DDBJ databases">
        <authorList>
            <consortium name="Genoscope - CEA"/>
            <person name="William W."/>
        </authorList>
    </citation>
    <scope>NUCLEOTIDE SEQUENCE [LARGE SCALE GENOMIC DNA]</scope>
</reference>
<feature type="compositionally biased region" description="Pro residues" evidence="2">
    <location>
        <begin position="633"/>
        <end position="648"/>
    </location>
</feature>
<sequence>MVSTVTENRMQSSSAVPDEDESAVDKVKRQFRELEKRANKYFDDLDKVEEMCWKAKEDIKRFQLKAEADKQMVKRDRDVQFKIYSSLEEMSHKLKRMEIKEKPNTEEEKLPVMPEEARRASQSTITGRVCHYVKIGCLLVLNEIQNGVVNRLGNYYKMFHKIRSFIHEAVEALAPDVPPQETFVFHWKAITNYFIEATDEKVPVQSTNIPYHLEQMLDILKHEEDDPSSGGTTGPCLEYLLQHKILDTLHTLGRADCPPGMKQKVLLFFANLLAKMKQPLLPHINVYRPVHRLIRLCGEVKAAPSENEEIHFLCVVCAKLRQDPYLVNFFLEALASSPASTADLDSMSGPVKAQGRDKPDYTLVNSLLNLSKSEDSRIAVKACEGLMLCASLPEDHAATVIILYTPFCEVMADRLKVLFDALPKNIEPLDISAVAAKWGLDHQSDDEDVSSFPGKRRLISFFSWLDYVDQLSKEAHKLVAKALAVGVRERFLQTVIEPGLIQQSELGIITTTAVLRRCVKALTSPQLLREMCIFLLGEETTPETAFQAGDHKLRQTLIERCDHLSDEVSIETLKLFETLLDKPCDMILDNLVLRNLKTRKYYAAPTVTNGDTTIHTPVVESQAEISPATTPVKKPPPSPTSPSTPPLTPDGLGPGQIGNDIDREEVEQVVNSFISLVPDEIKTSALIGDAGYDTYLRDAHRQCNQRALQTGAFGWPSTPVPPHDVEDSRENFYEGAFLSMLFKKLQRLLDQPYDVNLQVTSVIALLSQFNHPQLQEFLLNASLPLSPNCHSLHSTLQNVVQDLRGRVQRLPNFQRNVVAIRRQLMGLATSPEHKSLSESNLLEAAIVLEEFCKELAAIAFVKATERVQGR</sequence>
<dbReference type="Pfam" id="PF19314">
    <property type="entry name" value="DUF5917"/>
    <property type="match status" value="1"/>
</dbReference>
<dbReference type="EMBL" id="CALNXJ010000019">
    <property type="protein sequence ID" value="CAH3122462.1"/>
    <property type="molecule type" value="Genomic_DNA"/>
</dbReference>
<dbReference type="PANTHER" id="PTHR21705">
    <property type="entry name" value="RAI16 PROTEIN-RELATED"/>
    <property type="match status" value="1"/>
</dbReference>
<dbReference type="InterPro" id="IPR045668">
    <property type="entry name" value="FHIP_KELAA_motif"/>
</dbReference>
<dbReference type="AlphaFoldDB" id="A0AAU9WQA7"/>
<dbReference type="InterPro" id="IPR016024">
    <property type="entry name" value="ARM-type_fold"/>
</dbReference>
<dbReference type="Pfam" id="PF19311">
    <property type="entry name" value="KELAA"/>
    <property type="match status" value="1"/>
</dbReference>
<dbReference type="InterPro" id="IPR019384">
    <property type="entry name" value="FHIP"/>
</dbReference>
<dbReference type="InterPro" id="IPR045669">
    <property type="entry name" value="FHIP_C"/>
</dbReference>
<proteinExistence type="inferred from homology"/>
<accession>A0AAU9WQA7</accession>
<evidence type="ECO:0000256" key="2">
    <source>
        <dbReference type="SAM" id="MobiDB-lite"/>
    </source>
</evidence>
<feature type="region of interest" description="Disordered" evidence="2">
    <location>
        <begin position="623"/>
        <end position="659"/>
    </location>
</feature>
<protein>
    <recommendedName>
        <fullName evidence="3">FHF complex subunit HOOK-interacting protein C-terminal domain-containing protein</fullName>
    </recommendedName>
</protein>
<evidence type="ECO:0000313" key="4">
    <source>
        <dbReference type="EMBL" id="CAH3122462.1"/>
    </source>
</evidence>
<name>A0AAU9WQA7_9CNID</name>
<dbReference type="Pfam" id="PF10257">
    <property type="entry name" value="RAI16-like"/>
    <property type="match status" value="1"/>
</dbReference>
<gene>
    <name evidence="4" type="ORF">PMEA_00009637</name>
</gene>
<comment type="similarity">
    <text evidence="1">Belongs to the FHIP family.</text>
</comment>
<evidence type="ECO:0000256" key="1">
    <source>
        <dbReference type="ARBA" id="ARBA00024336"/>
    </source>
</evidence>
<feature type="compositionally biased region" description="Polar residues" evidence="2">
    <location>
        <begin position="1"/>
        <end position="15"/>
    </location>
</feature>
<organism evidence="4 5">
    <name type="scientific">Pocillopora meandrina</name>
    <dbReference type="NCBI Taxonomy" id="46732"/>
    <lineage>
        <taxon>Eukaryota</taxon>
        <taxon>Metazoa</taxon>
        <taxon>Cnidaria</taxon>
        <taxon>Anthozoa</taxon>
        <taxon>Hexacorallia</taxon>
        <taxon>Scleractinia</taxon>
        <taxon>Astrocoeniina</taxon>
        <taxon>Pocilloporidae</taxon>
        <taxon>Pocillopora</taxon>
    </lineage>
</organism>
<dbReference type="Proteomes" id="UP001159428">
    <property type="component" value="Unassembled WGS sequence"/>
</dbReference>
<keyword evidence="5" id="KW-1185">Reference proteome</keyword>
<evidence type="ECO:0000259" key="3">
    <source>
        <dbReference type="Pfam" id="PF19314"/>
    </source>
</evidence>
<feature type="region of interest" description="Disordered" evidence="2">
    <location>
        <begin position="1"/>
        <end position="25"/>
    </location>
</feature>